<dbReference type="EMBL" id="JACXBF010000128">
    <property type="protein sequence ID" value="MBD2800054.1"/>
    <property type="molecule type" value="Genomic_DNA"/>
</dbReference>
<gene>
    <name evidence="2" type="ORF">ID854_06175</name>
</gene>
<protein>
    <recommendedName>
        <fullName evidence="1">DUF7660 domain-containing protein</fullName>
    </recommendedName>
</protein>
<accession>A0AAW3YT17</accession>
<dbReference type="Proteomes" id="UP001193920">
    <property type="component" value="Unassembled WGS sequence"/>
</dbReference>
<name>A0AAW3YT17_9GAMM</name>
<comment type="caution">
    <text evidence="2">The sequence shown here is derived from an EMBL/GenBank/DDBJ whole genome shotgun (WGS) entry which is preliminary data.</text>
</comment>
<dbReference type="Pfam" id="PF24693">
    <property type="entry name" value="DUF7660"/>
    <property type="match status" value="1"/>
</dbReference>
<proteinExistence type="predicted"/>
<evidence type="ECO:0000259" key="1">
    <source>
        <dbReference type="Pfam" id="PF24693"/>
    </source>
</evidence>
<reference evidence="2" key="1">
    <citation type="submission" date="2020-09" db="EMBL/GenBank/DDBJ databases">
        <authorList>
            <person name="Palma L."/>
            <person name="Caballero P."/>
            <person name="Berry C."/>
            <person name="Del Valle E."/>
        </authorList>
    </citation>
    <scope>NUCLEOTIDE SEQUENCE</scope>
    <source>
        <strain evidence="2">M</strain>
    </source>
</reference>
<organism evidence="2">
    <name type="scientific">Xenorhabdus szentirmaii</name>
    <dbReference type="NCBI Taxonomy" id="290112"/>
    <lineage>
        <taxon>Bacteria</taxon>
        <taxon>Pseudomonadati</taxon>
        <taxon>Pseudomonadota</taxon>
        <taxon>Gammaproteobacteria</taxon>
        <taxon>Enterobacterales</taxon>
        <taxon>Morganellaceae</taxon>
        <taxon>Xenorhabdus</taxon>
    </lineage>
</organism>
<reference evidence="2" key="2">
    <citation type="journal article" date="2024" name="Toxins">
        <title>Genome Sequence Analysis of Native Xenorhabdus Strains Isolated from Entomopathogenic Nematodes in Argentina.</title>
        <authorList>
            <person name="Palma L."/>
            <person name="Frizzo L."/>
            <person name="Kaiser S."/>
            <person name="Berry C."/>
            <person name="Caballero P."/>
            <person name="Bode H.B."/>
            <person name="Del Valle E.E."/>
        </authorList>
    </citation>
    <scope>NUCLEOTIDE SEQUENCE</scope>
    <source>
        <strain evidence="2">M</strain>
    </source>
</reference>
<feature type="domain" description="DUF7660" evidence="1">
    <location>
        <begin position="21"/>
        <end position="93"/>
    </location>
</feature>
<sequence>MSNGNNRTVKLNMFYDETIETKEDFINFVSKLKNNLKTEPDGWENKDICTYLEAMQYWVEGMEQYYINTGQAIPDNINWKVFSDILMAAKVYE</sequence>
<evidence type="ECO:0000313" key="2">
    <source>
        <dbReference type="EMBL" id="MBD2800054.1"/>
    </source>
</evidence>
<dbReference type="AlphaFoldDB" id="A0AAW3YT17"/>
<dbReference type="InterPro" id="IPR056077">
    <property type="entry name" value="DUF7660"/>
</dbReference>